<protein>
    <recommendedName>
        <fullName evidence="6">Large ribosomal subunit protein eL36</fullName>
    </recommendedName>
    <alternativeName>
        <fullName evidence="7">60S ribosomal protein L36</fullName>
    </alternativeName>
</protein>
<evidence type="ECO:0000256" key="6">
    <source>
        <dbReference type="ARBA" id="ARBA00035226"/>
    </source>
</evidence>
<proteinExistence type="inferred from homology"/>
<keyword evidence="4" id="KW-0687">Ribonucleoprotein</keyword>
<evidence type="ECO:0000256" key="2">
    <source>
        <dbReference type="ARBA" id="ARBA00011133"/>
    </source>
</evidence>
<dbReference type="InterPro" id="IPR000509">
    <property type="entry name" value="Ribosomal_eL36"/>
</dbReference>
<dbReference type="Pfam" id="PF01158">
    <property type="entry name" value="Ribosomal_L36e"/>
    <property type="match status" value="1"/>
</dbReference>
<dbReference type="Proteomes" id="UP001652624">
    <property type="component" value="Chromosome X"/>
</dbReference>
<comment type="function">
    <text evidence="5">Component of the large ribosomal subunit. The ribosome is a large ribonucleoprotein complex responsible for the synthesis of proteins in the cell.</text>
</comment>
<gene>
    <name evidence="9" type="primary">LOC132535878</name>
</gene>
<dbReference type="InterPro" id="IPR038097">
    <property type="entry name" value="Ribosomal_eL36_sf"/>
</dbReference>
<accession>A0ABM3WS41</accession>
<dbReference type="PANTHER" id="PTHR10114">
    <property type="entry name" value="60S RIBOSOMAL PROTEIN L36"/>
    <property type="match status" value="1"/>
</dbReference>
<evidence type="ECO:0000313" key="8">
    <source>
        <dbReference type="Proteomes" id="UP001652624"/>
    </source>
</evidence>
<reference evidence="9" key="1">
    <citation type="submission" date="2025-08" db="UniProtKB">
        <authorList>
            <consortium name="RefSeq"/>
        </authorList>
    </citation>
    <scope>IDENTIFICATION</scope>
</reference>
<evidence type="ECO:0000256" key="1">
    <source>
        <dbReference type="ARBA" id="ARBA00006509"/>
    </source>
</evidence>
<evidence type="ECO:0000313" key="9">
    <source>
        <dbReference type="RefSeq" id="XP_060039389.1"/>
    </source>
</evidence>
<keyword evidence="3" id="KW-0689">Ribosomal protein</keyword>
<keyword evidence="8" id="KW-1185">Reference proteome</keyword>
<evidence type="ECO:0000256" key="7">
    <source>
        <dbReference type="ARBA" id="ARBA00035331"/>
    </source>
</evidence>
<dbReference type="GeneID" id="132535878"/>
<dbReference type="Gene3D" id="1.10.10.1760">
    <property type="entry name" value="60S ribosomal protein L36"/>
    <property type="match status" value="1"/>
</dbReference>
<comment type="subunit">
    <text evidence="2">Component of the large ribosomal subunit.</text>
</comment>
<organism evidence="8 9">
    <name type="scientific">Erinaceus europaeus</name>
    <name type="common">Western European hedgehog</name>
    <dbReference type="NCBI Taxonomy" id="9365"/>
    <lineage>
        <taxon>Eukaryota</taxon>
        <taxon>Metazoa</taxon>
        <taxon>Chordata</taxon>
        <taxon>Craniata</taxon>
        <taxon>Vertebrata</taxon>
        <taxon>Euteleostomi</taxon>
        <taxon>Mammalia</taxon>
        <taxon>Eutheria</taxon>
        <taxon>Laurasiatheria</taxon>
        <taxon>Eulipotyphla</taxon>
        <taxon>Erinaceidae</taxon>
        <taxon>Erinaceinae</taxon>
        <taxon>Erinaceus</taxon>
    </lineage>
</organism>
<evidence type="ECO:0000256" key="5">
    <source>
        <dbReference type="ARBA" id="ARBA00034092"/>
    </source>
</evidence>
<dbReference type="RefSeq" id="XP_060039389.1">
    <property type="nucleotide sequence ID" value="XM_060183406.1"/>
</dbReference>
<sequence>MAKNSAFIGLHEANEQISSVLTVANKSFDNCTGNSQSRAASITMFYHIAISLNKGHKVTKNVSLWKHSYCCGQVTKHTKFKWDMMPKVCSFTPYECHAMELLKLFKDKHGLKFIKKQLEGSLQLAALLRTQARQLSDKESS</sequence>
<evidence type="ECO:0000256" key="4">
    <source>
        <dbReference type="ARBA" id="ARBA00023274"/>
    </source>
</evidence>
<evidence type="ECO:0000256" key="3">
    <source>
        <dbReference type="ARBA" id="ARBA00022980"/>
    </source>
</evidence>
<comment type="similarity">
    <text evidence="1">Belongs to the eukaryotic ribosomal protein eL36 family.</text>
</comment>
<name>A0ABM3WS41_ERIEU</name>